<name>A0A377JNA8_9HELI</name>
<protein>
    <submittedName>
        <fullName evidence="1">Uncharacterized protein</fullName>
    </submittedName>
</protein>
<dbReference type="EMBL" id="UGHZ01000001">
    <property type="protein sequence ID" value="STP09270.1"/>
    <property type="molecule type" value="Genomic_DNA"/>
</dbReference>
<accession>A0A377JNA8</accession>
<reference evidence="1 2" key="1">
    <citation type="submission" date="2018-06" db="EMBL/GenBank/DDBJ databases">
        <authorList>
            <consortium name="Pathogen Informatics"/>
            <person name="Doyle S."/>
        </authorList>
    </citation>
    <scope>NUCLEOTIDE SEQUENCE [LARGE SCALE GENOMIC DNA]</scope>
    <source>
        <strain evidence="1 2">NCTC12221</strain>
    </source>
</reference>
<evidence type="ECO:0000313" key="1">
    <source>
        <dbReference type="EMBL" id="STP09270.1"/>
    </source>
</evidence>
<sequence>MSSKCNCSGVKNNLENLYHYKEIESFGKIAYLESGSLKEQSVSTHFLYKHILQYVDLYNEFHSLDLSGFCAVVLPMGIDEYYLSRFKDKILSFLESGGIVLSFMSDFMRILPYSKGYIQSQVPIRDRVVKFAKSESAAIIFDGVREYDVNHRRGVKGFFNRGFFDMSAFPHKVEYLLVDCRGECVGYIDRESTQGVILSTANADLLSFGLMDNTTARRMGLNLLRWLGYELERIKQDGAAHKIDNVDNMAEQKSKAWQNACDTRLNYLDFVPNKHLQSLSSHKLANAIITGGSSFHRYFFTNKNEKYAHFFSKRCHFLDLQSLNLEAFDYIVLSSRMDAHSLLKHKEKFISYLESGGHIVSFGEITQDYLPNIIWRDYPVNFWWWLIPNADMPLYALDLDGNKAEDSTKDGLFSKMAVKDAKWHYHGAFYPPKNAQNILVNELDESIIYKDTTFKGNLYVTSLDPEFHLGQGFMPTTEYFFDTFMQWVESDILENDVSCAKGRQQCVS</sequence>
<dbReference type="RefSeq" id="WP_115025997.1">
    <property type="nucleotide sequence ID" value="NZ_UGHZ01000001.1"/>
</dbReference>
<gene>
    <name evidence="1" type="ORF">NCTC12221_00710</name>
</gene>
<proteinExistence type="predicted"/>
<organism evidence="1 2">
    <name type="scientific">Helicobacter cinaedi</name>
    <dbReference type="NCBI Taxonomy" id="213"/>
    <lineage>
        <taxon>Bacteria</taxon>
        <taxon>Pseudomonadati</taxon>
        <taxon>Campylobacterota</taxon>
        <taxon>Epsilonproteobacteria</taxon>
        <taxon>Campylobacterales</taxon>
        <taxon>Helicobacteraceae</taxon>
        <taxon>Helicobacter</taxon>
    </lineage>
</organism>
<dbReference type="AlphaFoldDB" id="A0A377JNA8"/>
<dbReference type="Proteomes" id="UP000255335">
    <property type="component" value="Unassembled WGS sequence"/>
</dbReference>
<evidence type="ECO:0000313" key="2">
    <source>
        <dbReference type="Proteomes" id="UP000255335"/>
    </source>
</evidence>